<keyword evidence="2" id="KW-1185">Reference proteome</keyword>
<accession>A0ACC1SIY0</accession>
<evidence type="ECO:0000313" key="1">
    <source>
        <dbReference type="EMBL" id="KAJ3540563.1"/>
    </source>
</evidence>
<dbReference type="Proteomes" id="UP001148662">
    <property type="component" value="Unassembled WGS sequence"/>
</dbReference>
<sequence length="366" mass="40965">MQFSARNLYYLRISAGTVLPLYLYLDEQHIDWMSERVLQHVLADLRPLIPNKLTAEADAQLGPGGPANAKRGTVEVHRGDTYQFGYFLRHTDPHAVVIKTRTFTVRSKLPKEPHAVLTGGELEEPTSEDRTRSRTRRNKNTVLRKQKAAEKVPTKRKNPSKGKRRRKAQSEDSESEAMETEDEEVINYENEDIDPSSGTAHAPRRSTRKRTAVVGRYRELDDSEDEPSTHEPGSGGDKYATIGATSDHEISMAEDDRDRSANEDPMQVDPKANEFEERSAVKTESTEPMVPSNGSSTPNETPTGDMGGEASTSQEELGGPSNPLLVEDEEEEKPKPIMSLKYRGFSIHGRSHAVPRAYRPCRPSRT</sequence>
<comment type="caution">
    <text evidence="1">The sequence shown here is derived from an EMBL/GenBank/DDBJ whole genome shotgun (WGS) entry which is preliminary data.</text>
</comment>
<reference evidence="1" key="1">
    <citation type="submission" date="2022-07" db="EMBL/GenBank/DDBJ databases">
        <title>Genome Sequence of Phlebia brevispora.</title>
        <authorList>
            <person name="Buettner E."/>
        </authorList>
    </citation>
    <scope>NUCLEOTIDE SEQUENCE</scope>
    <source>
        <strain evidence="1">MPL23</strain>
    </source>
</reference>
<organism evidence="1 2">
    <name type="scientific">Phlebia brevispora</name>
    <dbReference type="NCBI Taxonomy" id="194682"/>
    <lineage>
        <taxon>Eukaryota</taxon>
        <taxon>Fungi</taxon>
        <taxon>Dikarya</taxon>
        <taxon>Basidiomycota</taxon>
        <taxon>Agaricomycotina</taxon>
        <taxon>Agaricomycetes</taxon>
        <taxon>Polyporales</taxon>
        <taxon>Meruliaceae</taxon>
        <taxon>Phlebia</taxon>
    </lineage>
</organism>
<evidence type="ECO:0000313" key="2">
    <source>
        <dbReference type="Proteomes" id="UP001148662"/>
    </source>
</evidence>
<dbReference type="EMBL" id="JANHOG010001245">
    <property type="protein sequence ID" value="KAJ3540563.1"/>
    <property type="molecule type" value="Genomic_DNA"/>
</dbReference>
<protein>
    <submittedName>
        <fullName evidence="1">Uncharacterized protein</fullName>
    </submittedName>
</protein>
<proteinExistence type="predicted"/>
<gene>
    <name evidence="1" type="ORF">NM688_g6208</name>
</gene>
<name>A0ACC1SIY0_9APHY</name>